<protein>
    <recommendedName>
        <fullName evidence="6">THAP domain-containing protein 1</fullName>
    </recommendedName>
</protein>
<dbReference type="Ensembl" id="ENSPNAT00000014015.2">
    <property type="protein sequence ID" value="ENSPNAP00000022893.2"/>
    <property type="gene ID" value="ENSPNAG00000007447.2"/>
</dbReference>
<dbReference type="Gene3D" id="6.20.210.20">
    <property type="entry name" value="THAP domain"/>
    <property type="match status" value="1"/>
</dbReference>
<organism evidence="9 10">
    <name type="scientific">Pygocentrus nattereri</name>
    <name type="common">Red-bellied piranha</name>
    <dbReference type="NCBI Taxonomy" id="42514"/>
    <lineage>
        <taxon>Eukaryota</taxon>
        <taxon>Metazoa</taxon>
        <taxon>Chordata</taxon>
        <taxon>Craniata</taxon>
        <taxon>Vertebrata</taxon>
        <taxon>Euteleostomi</taxon>
        <taxon>Actinopterygii</taxon>
        <taxon>Neopterygii</taxon>
        <taxon>Teleostei</taxon>
        <taxon>Ostariophysi</taxon>
        <taxon>Characiformes</taxon>
        <taxon>Characoidei</taxon>
        <taxon>Pygocentrus</taxon>
    </lineage>
</organism>
<dbReference type="OMA" id="INMRREQ"/>
<dbReference type="InterPro" id="IPR038441">
    <property type="entry name" value="THAP_Znf_sf"/>
</dbReference>
<dbReference type="InterPro" id="IPR006612">
    <property type="entry name" value="THAP_Znf"/>
</dbReference>
<dbReference type="PANTHER" id="PTHR46600">
    <property type="entry name" value="THAP DOMAIN-CONTAINING"/>
    <property type="match status" value="1"/>
</dbReference>
<accession>A0A3B4DHG4</accession>
<keyword evidence="1" id="KW-0479">Metal-binding</keyword>
<comment type="subcellular location">
    <subcellularLocation>
        <location evidence="6">Nucleus</location>
        <location evidence="6">Nucleoplasm</location>
    </subcellularLocation>
</comment>
<keyword evidence="6" id="KW-0804">Transcription</keyword>
<dbReference type="Pfam" id="PF05485">
    <property type="entry name" value="THAP"/>
    <property type="match status" value="1"/>
</dbReference>
<evidence type="ECO:0000313" key="10">
    <source>
        <dbReference type="Proteomes" id="UP001501920"/>
    </source>
</evidence>
<feature type="coiled-coil region" evidence="7">
    <location>
        <begin position="138"/>
        <end position="172"/>
    </location>
</feature>
<dbReference type="AlphaFoldDB" id="A0A3B4DHG4"/>
<keyword evidence="2 5" id="KW-0863">Zinc-finger</keyword>
<keyword evidence="3" id="KW-0862">Zinc</keyword>
<dbReference type="GeneTree" id="ENSGT00940000175632"/>
<evidence type="ECO:0000256" key="5">
    <source>
        <dbReference type="PROSITE-ProRule" id="PRU00309"/>
    </source>
</evidence>
<keyword evidence="6" id="KW-0805">Transcription regulation</keyword>
<dbReference type="SMART" id="SM00692">
    <property type="entry name" value="DM3"/>
    <property type="match status" value="1"/>
</dbReference>
<dbReference type="SUPFAM" id="SSF57716">
    <property type="entry name" value="Glucocorticoid receptor-like (DNA-binding domain)"/>
    <property type="match status" value="1"/>
</dbReference>
<evidence type="ECO:0000313" key="9">
    <source>
        <dbReference type="Ensembl" id="ENSPNAP00000022893.2"/>
    </source>
</evidence>
<sequence length="230" mass="26756">MIRFTVRRRVSEWTPCTHGCDFNGSLSFHSFPARSDLRSQWLINIRRDQFTISPHTKVCSRHFIPDHLIEPKTPEGRRRLTKDAVPLLFDWNGYSIQAPRLSVWERRERPADPASLEDPSTDLTVDHDYCSAPEPSSLDMSCAENEDLSREVEELRNQLHELRVQLTFGLQRFSGSGEDIRFYTRFPGYDHLMAFWWLIEPSIHKMVRVSRAKAAAKKNEDVSHSRMSGV</sequence>
<dbReference type="GO" id="GO:0000978">
    <property type="term" value="F:RNA polymerase II cis-regulatory region sequence-specific DNA binding"/>
    <property type="evidence" value="ECO:0007669"/>
    <property type="project" value="TreeGrafter"/>
</dbReference>
<keyword evidence="6 7" id="KW-0175">Coiled coil</keyword>
<feature type="domain" description="THAP-type" evidence="8">
    <location>
        <begin position="10"/>
        <end position="89"/>
    </location>
</feature>
<proteinExistence type="inferred from homology"/>
<reference evidence="9" key="3">
    <citation type="submission" date="2025-09" db="UniProtKB">
        <authorList>
            <consortium name="Ensembl"/>
        </authorList>
    </citation>
    <scope>IDENTIFICATION</scope>
</reference>
<dbReference type="GO" id="GO:0006357">
    <property type="term" value="P:regulation of transcription by RNA polymerase II"/>
    <property type="evidence" value="ECO:0007669"/>
    <property type="project" value="TreeGrafter"/>
</dbReference>
<evidence type="ECO:0000256" key="2">
    <source>
        <dbReference type="ARBA" id="ARBA00022771"/>
    </source>
</evidence>
<keyword evidence="10" id="KW-1185">Reference proteome</keyword>
<evidence type="ECO:0000256" key="7">
    <source>
        <dbReference type="SAM" id="Coils"/>
    </source>
</evidence>
<keyword evidence="6" id="KW-0131">Cell cycle</keyword>
<evidence type="ECO:0000256" key="3">
    <source>
        <dbReference type="ARBA" id="ARBA00022833"/>
    </source>
</evidence>
<dbReference type="GO" id="GO:0005654">
    <property type="term" value="C:nucleoplasm"/>
    <property type="evidence" value="ECO:0007669"/>
    <property type="project" value="UniProtKB-SubCell"/>
</dbReference>
<name>A0A3B4DHG4_PYGNA</name>
<keyword evidence="4 5" id="KW-0238">DNA-binding</keyword>
<dbReference type="GO" id="GO:0008270">
    <property type="term" value="F:zinc ion binding"/>
    <property type="evidence" value="ECO:0007669"/>
    <property type="project" value="UniProtKB-KW"/>
</dbReference>
<dbReference type="PANTHER" id="PTHR46600:SF7">
    <property type="entry name" value="SI:DKEY-228B2.6-RELATED"/>
    <property type="match status" value="1"/>
</dbReference>
<evidence type="ECO:0000259" key="8">
    <source>
        <dbReference type="PROSITE" id="PS50950"/>
    </source>
</evidence>
<comment type="similarity">
    <text evidence="6">Belongs to the THAP1 family.</text>
</comment>
<evidence type="ECO:0000256" key="4">
    <source>
        <dbReference type="ARBA" id="ARBA00023125"/>
    </source>
</evidence>
<dbReference type="SMART" id="SM00980">
    <property type="entry name" value="THAP"/>
    <property type="match status" value="1"/>
</dbReference>
<dbReference type="PROSITE" id="PS50950">
    <property type="entry name" value="ZF_THAP"/>
    <property type="match status" value="1"/>
</dbReference>
<evidence type="ECO:0000256" key="1">
    <source>
        <dbReference type="ARBA" id="ARBA00022723"/>
    </source>
</evidence>
<comment type="function">
    <text evidence="6">DNA-binding transcription regulator that regulates endothelial cell proliferation and G1/S cell-cycle progression. Specifically binds the 5'-[AT]NTNN[GT]GGCA[AGT]-3' core DNA sequence and acts by modulating expression of pRB-E2F cell-cycle target genes.</text>
</comment>
<reference evidence="9 10" key="1">
    <citation type="submission" date="2020-10" db="EMBL/GenBank/DDBJ databases">
        <title>Pygocentrus nattereri (red-bellied piranha) genome, fPygNat1, primary haplotype.</title>
        <authorList>
            <person name="Myers G."/>
            <person name="Meyer A."/>
            <person name="Karagic N."/>
            <person name="Pippel M."/>
            <person name="Winkler S."/>
            <person name="Tracey A."/>
            <person name="Wood J."/>
            <person name="Formenti G."/>
            <person name="Howe K."/>
            <person name="Fedrigo O."/>
            <person name="Jarvis E.D."/>
        </authorList>
    </citation>
    <scope>NUCLEOTIDE SEQUENCE [LARGE SCALE GENOMIC DNA]</scope>
</reference>
<dbReference type="GO" id="GO:0003700">
    <property type="term" value="F:DNA-binding transcription factor activity"/>
    <property type="evidence" value="ECO:0007669"/>
    <property type="project" value="UniProtKB-UniRule"/>
</dbReference>
<dbReference type="Proteomes" id="UP001501920">
    <property type="component" value="Chromosome 2"/>
</dbReference>
<keyword evidence="6" id="KW-0539">Nucleus</keyword>
<reference evidence="9" key="2">
    <citation type="submission" date="2025-08" db="UniProtKB">
        <authorList>
            <consortium name="Ensembl"/>
        </authorList>
    </citation>
    <scope>IDENTIFICATION</scope>
</reference>
<dbReference type="GO" id="GO:0001935">
    <property type="term" value="P:endothelial cell proliferation"/>
    <property type="evidence" value="ECO:0007669"/>
    <property type="project" value="UniProtKB-UniRule"/>
</dbReference>
<evidence type="ECO:0000256" key="6">
    <source>
        <dbReference type="RuleBase" id="RU369073"/>
    </source>
</evidence>
<dbReference type="InterPro" id="IPR026516">
    <property type="entry name" value="THAP1/10"/>
</dbReference>